<protein>
    <submittedName>
        <fullName evidence="1">Uncharacterized protein</fullName>
    </submittedName>
</protein>
<proteinExistence type="predicted"/>
<dbReference type="EMBL" id="CM047587">
    <property type="protein sequence ID" value="KAI9906465.1"/>
    <property type="molecule type" value="Genomic_DNA"/>
</dbReference>
<keyword evidence="2" id="KW-1185">Reference proteome</keyword>
<evidence type="ECO:0000313" key="2">
    <source>
        <dbReference type="Proteomes" id="UP001163321"/>
    </source>
</evidence>
<dbReference type="Proteomes" id="UP001163321">
    <property type="component" value="Chromosome 8"/>
</dbReference>
<sequence>MQSAAFRRRRGEYHHMDELSVHSCAVQALSNVIDANTSADKLAKWLDVMNVTLLETAYRSLRLS</sequence>
<reference evidence="1 2" key="1">
    <citation type="journal article" date="2022" name="bioRxiv">
        <title>The genome of the oomycete Peronosclerospora sorghi, a cosmopolitan pathogen of maize and sorghum, is inflated with dispersed pseudogenes.</title>
        <authorList>
            <person name="Fletcher K."/>
            <person name="Martin F."/>
            <person name="Isakeit T."/>
            <person name="Cavanaugh K."/>
            <person name="Magill C."/>
            <person name="Michelmore R."/>
        </authorList>
    </citation>
    <scope>NUCLEOTIDE SEQUENCE [LARGE SCALE GENOMIC DNA]</scope>
    <source>
        <strain evidence="1">P6</strain>
    </source>
</reference>
<evidence type="ECO:0000313" key="1">
    <source>
        <dbReference type="EMBL" id="KAI9906465.1"/>
    </source>
</evidence>
<accession>A0ACC0VJB1</accession>
<gene>
    <name evidence="1" type="ORF">PsorP6_004246</name>
</gene>
<organism evidence="1 2">
    <name type="scientific">Peronosclerospora sorghi</name>
    <dbReference type="NCBI Taxonomy" id="230839"/>
    <lineage>
        <taxon>Eukaryota</taxon>
        <taxon>Sar</taxon>
        <taxon>Stramenopiles</taxon>
        <taxon>Oomycota</taxon>
        <taxon>Peronosporomycetes</taxon>
        <taxon>Peronosporales</taxon>
        <taxon>Peronosporaceae</taxon>
        <taxon>Peronosclerospora</taxon>
    </lineage>
</organism>
<comment type="caution">
    <text evidence="1">The sequence shown here is derived from an EMBL/GenBank/DDBJ whole genome shotgun (WGS) entry which is preliminary data.</text>
</comment>
<name>A0ACC0VJB1_9STRA</name>